<dbReference type="RefSeq" id="WP_145246525.1">
    <property type="nucleotide sequence ID" value="NZ_CP036278.1"/>
</dbReference>
<dbReference type="KEGG" id="amuc:Pan181_18970"/>
<dbReference type="AlphaFoldDB" id="A0A518ALW9"/>
<dbReference type="OrthoDB" id="7865011at2"/>
<sequence length="310" mass="32549">MSQNTSTLSPIEQLRAAAGSGKPVTTTSKVFGLRAFTSMLLSVSFLVLCVSGIVLFLTPRGRVANWTGWTLLGLDKHEWSSLHVNNSILFIIMAATHLVLNWSVLMRYLKNKKVPGIHKWKELTVALGVAGLCVAGPIFSVPPFSSLMAFNDEVKDYWEQDNTSGSANPPVAHAEELTLAELADHIFLTSDQVSTALASNGYDVTNTSLTVAEIAEQKQQTPSELFDVIREEYPESRGWGRIGAKSEDHDTASFGEEAEHAGGFGGGGGFGRGQGQGGGRGPGRGMGGGQGGMGRGGGGGGRGAGLGGEL</sequence>
<dbReference type="Pfam" id="PF14358">
    <property type="entry name" value="DUF4405"/>
    <property type="match status" value="1"/>
</dbReference>
<keyword evidence="2" id="KW-0472">Membrane</keyword>
<organism evidence="4 5">
    <name type="scientific">Aeoliella mucimassa</name>
    <dbReference type="NCBI Taxonomy" id="2527972"/>
    <lineage>
        <taxon>Bacteria</taxon>
        <taxon>Pseudomonadati</taxon>
        <taxon>Planctomycetota</taxon>
        <taxon>Planctomycetia</taxon>
        <taxon>Pirellulales</taxon>
        <taxon>Lacipirellulaceae</taxon>
        <taxon>Aeoliella</taxon>
    </lineage>
</organism>
<dbReference type="Proteomes" id="UP000315750">
    <property type="component" value="Chromosome"/>
</dbReference>
<name>A0A518ALW9_9BACT</name>
<feature type="transmembrane region" description="Helical" evidence="2">
    <location>
        <begin position="123"/>
        <end position="141"/>
    </location>
</feature>
<feature type="transmembrane region" description="Helical" evidence="2">
    <location>
        <begin position="79"/>
        <end position="102"/>
    </location>
</feature>
<dbReference type="InterPro" id="IPR025517">
    <property type="entry name" value="DUF4405"/>
</dbReference>
<feature type="transmembrane region" description="Helical" evidence="2">
    <location>
        <begin position="39"/>
        <end position="59"/>
    </location>
</feature>
<reference evidence="4 5" key="1">
    <citation type="submission" date="2019-02" db="EMBL/GenBank/DDBJ databases">
        <title>Deep-cultivation of Planctomycetes and their phenomic and genomic characterization uncovers novel biology.</title>
        <authorList>
            <person name="Wiegand S."/>
            <person name="Jogler M."/>
            <person name="Boedeker C."/>
            <person name="Pinto D."/>
            <person name="Vollmers J."/>
            <person name="Rivas-Marin E."/>
            <person name="Kohn T."/>
            <person name="Peeters S.H."/>
            <person name="Heuer A."/>
            <person name="Rast P."/>
            <person name="Oberbeckmann S."/>
            <person name="Bunk B."/>
            <person name="Jeske O."/>
            <person name="Meyerdierks A."/>
            <person name="Storesund J.E."/>
            <person name="Kallscheuer N."/>
            <person name="Luecker S."/>
            <person name="Lage O.M."/>
            <person name="Pohl T."/>
            <person name="Merkel B.J."/>
            <person name="Hornburger P."/>
            <person name="Mueller R.-W."/>
            <person name="Bruemmer F."/>
            <person name="Labrenz M."/>
            <person name="Spormann A.M."/>
            <person name="Op den Camp H."/>
            <person name="Overmann J."/>
            <person name="Amann R."/>
            <person name="Jetten M.S.M."/>
            <person name="Mascher T."/>
            <person name="Medema M.H."/>
            <person name="Devos D.P."/>
            <person name="Kaster A.-K."/>
            <person name="Ovreas L."/>
            <person name="Rohde M."/>
            <person name="Galperin M.Y."/>
            <person name="Jogler C."/>
        </authorList>
    </citation>
    <scope>NUCLEOTIDE SEQUENCE [LARGE SCALE GENOMIC DNA]</scope>
    <source>
        <strain evidence="4 5">Pan181</strain>
    </source>
</reference>
<feature type="compositionally biased region" description="Gly residues" evidence="1">
    <location>
        <begin position="262"/>
        <end position="310"/>
    </location>
</feature>
<feature type="region of interest" description="Disordered" evidence="1">
    <location>
        <begin position="257"/>
        <end position="310"/>
    </location>
</feature>
<feature type="domain" description="Flavinylation-associated cytochrome" evidence="3">
    <location>
        <begin position="36"/>
        <end position="102"/>
    </location>
</feature>
<evidence type="ECO:0000313" key="5">
    <source>
        <dbReference type="Proteomes" id="UP000315750"/>
    </source>
</evidence>
<evidence type="ECO:0000313" key="4">
    <source>
        <dbReference type="EMBL" id="QDU55703.1"/>
    </source>
</evidence>
<keyword evidence="5" id="KW-1185">Reference proteome</keyword>
<protein>
    <recommendedName>
        <fullName evidence="3">Flavinylation-associated cytochrome domain-containing protein</fullName>
    </recommendedName>
</protein>
<evidence type="ECO:0000256" key="1">
    <source>
        <dbReference type="SAM" id="MobiDB-lite"/>
    </source>
</evidence>
<evidence type="ECO:0000256" key="2">
    <source>
        <dbReference type="SAM" id="Phobius"/>
    </source>
</evidence>
<keyword evidence="2" id="KW-1133">Transmembrane helix</keyword>
<accession>A0A518ALW9</accession>
<dbReference type="EMBL" id="CP036278">
    <property type="protein sequence ID" value="QDU55703.1"/>
    <property type="molecule type" value="Genomic_DNA"/>
</dbReference>
<gene>
    <name evidence="4" type="ORF">Pan181_18970</name>
</gene>
<keyword evidence="2" id="KW-0812">Transmembrane</keyword>
<proteinExistence type="predicted"/>
<evidence type="ECO:0000259" key="3">
    <source>
        <dbReference type="Pfam" id="PF14358"/>
    </source>
</evidence>